<sequence length="55" mass="6069">RSVAHGAIEQELRAQGLCKLRHGATGLRRAQMEGNLEGSSLRPAPWRQGSCAWRN</sequence>
<proteinExistence type="predicted"/>
<gene>
    <name evidence="1" type="ORF">L195_g047158</name>
</gene>
<feature type="non-terminal residue" evidence="1">
    <location>
        <position position="1"/>
    </location>
</feature>
<evidence type="ECO:0000313" key="2">
    <source>
        <dbReference type="Proteomes" id="UP000236291"/>
    </source>
</evidence>
<reference evidence="1 2" key="1">
    <citation type="journal article" date="2014" name="Am. J. Bot.">
        <title>Genome assembly and annotation for red clover (Trifolium pratense; Fabaceae).</title>
        <authorList>
            <person name="Istvanek J."/>
            <person name="Jaros M."/>
            <person name="Krenek A."/>
            <person name="Repkova J."/>
        </authorList>
    </citation>
    <scope>NUCLEOTIDE SEQUENCE [LARGE SCALE GENOMIC DNA]</scope>
    <source>
        <strain evidence="2">cv. Tatra</strain>
        <tissue evidence="1">Young leaves</tissue>
    </source>
</reference>
<organism evidence="1 2">
    <name type="scientific">Trifolium pratense</name>
    <name type="common">Red clover</name>
    <dbReference type="NCBI Taxonomy" id="57577"/>
    <lineage>
        <taxon>Eukaryota</taxon>
        <taxon>Viridiplantae</taxon>
        <taxon>Streptophyta</taxon>
        <taxon>Embryophyta</taxon>
        <taxon>Tracheophyta</taxon>
        <taxon>Spermatophyta</taxon>
        <taxon>Magnoliopsida</taxon>
        <taxon>eudicotyledons</taxon>
        <taxon>Gunneridae</taxon>
        <taxon>Pentapetalae</taxon>
        <taxon>rosids</taxon>
        <taxon>fabids</taxon>
        <taxon>Fabales</taxon>
        <taxon>Fabaceae</taxon>
        <taxon>Papilionoideae</taxon>
        <taxon>50 kb inversion clade</taxon>
        <taxon>NPAAA clade</taxon>
        <taxon>Hologalegina</taxon>
        <taxon>IRL clade</taxon>
        <taxon>Trifolieae</taxon>
        <taxon>Trifolium</taxon>
    </lineage>
</organism>
<evidence type="ECO:0000313" key="1">
    <source>
        <dbReference type="EMBL" id="PNX91029.1"/>
    </source>
</evidence>
<reference evidence="1 2" key="2">
    <citation type="journal article" date="2017" name="Front. Plant Sci.">
        <title>Gene Classification and Mining of Molecular Markers Useful in Red Clover (Trifolium pratense) Breeding.</title>
        <authorList>
            <person name="Istvanek J."/>
            <person name="Dluhosova J."/>
            <person name="Dluhos P."/>
            <person name="Patkova L."/>
            <person name="Nedelnik J."/>
            <person name="Repkova J."/>
        </authorList>
    </citation>
    <scope>NUCLEOTIDE SEQUENCE [LARGE SCALE GENOMIC DNA]</scope>
    <source>
        <strain evidence="2">cv. Tatra</strain>
        <tissue evidence="1">Young leaves</tissue>
    </source>
</reference>
<dbReference type="EMBL" id="ASHM01064785">
    <property type="protein sequence ID" value="PNX91029.1"/>
    <property type="molecule type" value="Genomic_DNA"/>
</dbReference>
<protein>
    <submittedName>
        <fullName evidence="1">Uncharacterized protein</fullName>
    </submittedName>
</protein>
<dbReference type="Proteomes" id="UP000236291">
    <property type="component" value="Unassembled WGS sequence"/>
</dbReference>
<accession>A0A2K3MJZ9</accession>
<name>A0A2K3MJZ9_TRIPR</name>
<dbReference type="AlphaFoldDB" id="A0A2K3MJZ9"/>
<comment type="caution">
    <text evidence="1">The sequence shown here is derived from an EMBL/GenBank/DDBJ whole genome shotgun (WGS) entry which is preliminary data.</text>
</comment>